<dbReference type="InterPro" id="IPR051017">
    <property type="entry name" value="Aldolase-II_Adducin_sf"/>
</dbReference>
<name>A0ABN4R4V5_9BORD</name>
<feature type="compositionally biased region" description="Basic residues" evidence="2">
    <location>
        <begin position="1"/>
        <end position="14"/>
    </location>
</feature>
<feature type="region of interest" description="Disordered" evidence="2">
    <location>
        <begin position="1"/>
        <end position="37"/>
    </location>
</feature>
<evidence type="ECO:0000256" key="2">
    <source>
        <dbReference type="SAM" id="MobiDB-lite"/>
    </source>
</evidence>
<feature type="domain" description="Class II aldolase/adducin N-terminal" evidence="3">
    <location>
        <begin position="43"/>
        <end position="224"/>
    </location>
</feature>
<dbReference type="InterPro" id="IPR001303">
    <property type="entry name" value="Aldolase_II/adducin_N"/>
</dbReference>
<feature type="compositionally biased region" description="Polar residues" evidence="2">
    <location>
        <begin position="23"/>
        <end position="32"/>
    </location>
</feature>
<dbReference type="NCBIfam" id="NF005451">
    <property type="entry name" value="PRK07044.1"/>
    <property type="match status" value="1"/>
</dbReference>
<gene>
    <name evidence="4" type="ORF">BAU06_18945</name>
</gene>
<evidence type="ECO:0000259" key="3">
    <source>
        <dbReference type="SMART" id="SM01007"/>
    </source>
</evidence>
<dbReference type="SUPFAM" id="SSF53639">
    <property type="entry name" value="AraD/HMP-PK domain-like"/>
    <property type="match status" value="1"/>
</dbReference>
<proteinExistence type="inferred from homology"/>
<reference evidence="4 5" key="1">
    <citation type="submission" date="2016-06" db="EMBL/GenBank/DDBJ databases">
        <title>Complete genome sequences of Bordetella bronchialis and Bordetella flabilis.</title>
        <authorList>
            <person name="LiPuma J.J."/>
            <person name="Spilker T."/>
        </authorList>
    </citation>
    <scope>NUCLEOTIDE SEQUENCE [LARGE SCALE GENOMIC DNA]</scope>
    <source>
        <strain evidence="4 5">AU3182</strain>
    </source>
</reference>
<dbReference type="PANTHER" id="PTHR10672:SF3">
    <property type="entry name" value="PROTEIN HU-LI TAI SHAO"/>
    <property type="match status" value="1"/>
</dbReference>
<dbReference type="Gene3D" id="3.40.225.10">
    <property type="entry name" value="Class II aldolase/adducin N-terminal domain"/>
    <property type="match status" value="1"/>
</dbReference>
<dbReference type="SMART" id="SM01007">
    <property type="entry name" value="Aldolase_II"/>
    <property type="match status" value="1"/>
</dbReference>
<keyword evidence="5" id="KW-1185">Reference proteome</keyword>
<feature type="region of interest" description="Disordered" evidence="2">
    <location>
        <begin position="231"/>
        <end position="265"/>
    </location>
</feature>
<evidence type="ECO:0000313" key="5">
    <source>
        <dbReference type="Proteomes" id="UP000091897"/>
    </source>
</evidence>
<dbReference type="Pfam" id="PF00596">
    <property type="entry name" value="Aldolase_II"/>
    <property type="match status" value="1"/>
</dbReference>
<comment type="similarity">
    <text evidence="1">Belongs to the aldolase class II family.</text>
</comment>
<dbReference type="EMBL" id="CP016170">
    <property type="protein sequence ID" value="ANN68098.1"/>
    <property type="molecule type" value="Genomic_DNA"/>
</dbReference>
<dbReference type="InterPro" id="IPR036409">
    <property type="entry name" value="Aldolase_II/adducin_N_sf"/>
</dbReference>
<dbReference type="PANTHER" id="PTHR10672">
    <property type="entry name" value="ADDUCIN"/>
    <property type="match status" value="1"/>
</dbReference>
<protein>
    <submittedName>
        <fullName evidence="4">Class II aldolase</fullName>
    </submittedName>
</protein>
<organism evidence="4 5">
    <name type="scientific">Bordetella bronchialis</name>
    <dbReference type="NCBI Taxonomy" id="463025"/>
    <lineage>
        <taxon>Bacteria</taxon>
        <taxon>Pseudomonadati</taxon>
        <taxon>Pseudomonadota</taxon>
        <taxon>Betaproteobacteria</taxon>
        <taxon>Burkholderiales</taxon>
        <taxon>Alcaligenaceae</taxon>
        <taxon>Bordetella</taxon>
    </lineage>
</organism>
<sequence>MQRPYPGRRLRPGHQRQEGESMAVQTLQQRPRSMSEEERQVRVDLAAAYRLVAHYGMDDSIYTHISARVPGTEDQFLINPFGMLFRDITASSLVKIDLDGRIVEPNGHDVNPAGFTIHSAVHMARHDATCVLHTHTVAGVAVSSLACGLQPCNQWALQFHNRVVYHEYEGIALDHGERQRLIEDLGPTSRAMILRNHGLLTLGCTVAEAFILHLNLERACRVQMAIQASGQPVQPVPEEVAERTARQYESGDSNRLPGQGRDPHAREWRAMLQRLEPPTSASYRD</sequence>
<evidence type="ECO:0000256" key="1">
    <source>
        <dbReference type="ARBA" id="ARBA00037961"/>
    </source>
</evidence>
<accession>A0ABN4R4V5</accession>
<dbReference type="Proteomes" id="UP000091897">
    <property type="component" value="Chromosome"/>
</dbReference>
<evidence type="ECO:0000313" key="4">
    <source>
        <dbReference type="EMBL" id="ANN68098.1"/>
    </source>
</evidence>